<proteinExistence type="predicted"/>
<sequence>MAMEQTSGLAEQARQELLTKGAEKKAARDLVAVREAELDQAELSGDIRRTAEANMKLLSAKLAVARLEGDEKKRVEARKQVWQEECDLAGIKGDKMGEATALVKVRNEGDKMGEATALVKVRNAELELARLEGETRRKRRLLWM</sequence>
<dbReference type="EMBL" id="JH993070">
    <property type="protein sequence ID" value="EKX36665.1"/>
    <property type="molecule type" value="Genomic_DNA"/>
</dbReference>
<dbReference type="EnsemblProtists" id="EKX36665">
    <property type="protein sequence ID" value="EKX36665"/>
    <property type="gene ID" value="GUITHDRAFT_145617"/>
</dbReference>
<dbReference type="Proteomes" id="UP000011087">
    <property type="component" value="Unassembled WGS sequence"/>
</dbReference>
<dbReference type="AlphaFoldDB" id="L1ILJ2"/>
<dbReference type="KEGG" id="gtt:GUITHDRAFT_145617"/>
<keyword evidence="1" id="KW-0175">Coiled coil</keyword>
<evidence type="ECO:0000313" key="3">
    <source>
        <dbReference type="EnsemblProtists" id="EKX36665"/>
    </source>
</evidence>
<reference evidence="2 4" key="1">
    <citation type="journal article" date="2012" name="Nature">
        <title>Algal genomes reveal evolutionary mosaicism and the fate of nucleomorphs.</title>
        <authorList>
            <consortium name="DOE Joint Genome Institute"/>
            <person name="Curtis B.A."/>
            <person name="Tanifuji G."/>
            <person name="Burki F."/>
            <person name="Gruber A."/>
            <person name="Irimia M."/>
            <person name="Maruyama S."/>
            <person name="Arias M.C."/>
            <person name="Ball S.G."/>
            <person name="Gile G.H."/>
            <person name="Hirakawa Y."/>
            <person name="Hopkins J.F."/>
            <person name="Kuo A."/>
            <person name="Rensing S.A."/>
            <person name="Schmutz J."/>
            <person name="Symeonidi A."/>
            <person name="Elias M."/>
            <person name="Eveleigh R.J."/>
            <person name="Herman E.K."/>
            <person name="Klute M.J."/>
            <person name="Nakayama T."/>
            <person name="Obornik M."/>
            <person name="Reyes-Prieto A."/>
            <person name="Armbrust E.V."/>
            <person name="Aves S.J."/>
            <person name="Beiko R.G."/>
            <person name="Coutinho P."/>
            <person name="Dacks J.B."/>
            <person name="Durnford D.G."/>
            <person name="Fast N.M."/>
            <person name="Green B.R."/>
            <person name="Grisdale C.J."/>
            <person name="Hempel F."/>
            <person name="Henrissat B."/>
            <person name="Hoppner M.P."/>
            <person name="Ishida K."/>
            <person name="Kim E."/>
            <person name="Koreny L."/>
            <person name="Kroth P.G."/>
            <person name="Liu Y."/>
            <person name="Malik S.B."/>
            <person name="Maier U.G."/>
            <person name="McRose D."/>
            <person name="Mock T."/>
            <person name="Neilson J.A."/>
            <person name="Onodera N.T."/>
            <person name="Poole A.M."/>
            <person name="Pritham E.J."/>
            <person name="Richards T.A."/>
            <person name="Rocap G."/>
            <person name="Roy S.W."/>
            <person name="Sarai C."/>
            <person name="Schaack S."/>
            <person name="Shirato S."/>
            <person name="Slamovits C.H."/>
            <person name="Spencer D.F."/>
            <person name="Suzuki S."/>
            <person name="Worden A.Z."/>
            <person name="Zauner S."/>
            <person name="Barry K."/>
            <person name="Bell C."/>
            <person name="Bharti A.K."/>
            <person name="Crow J.A."/>
            <person name="Grimwood J."/>
            <person name="Kramer R."/>
            <person name="Lindquist E."/>
            <person name="Lucas S."/>
            <person name="Salamov A."/>
            <person name="McFadden G.I."/>
            <person name="Lane C.E."/>
            <person name="Keeling P.J."/>
            <person name="Gray M.W."/>
            <person name="Grigoriev I.V."/>
            <person name="Archibald J.M."/>
        </authorList>
    </citation>
    <scope>NUCLEOTIDE SEQUENCE</scope>
    <source>
        <strain evidence="2 4">CCMP2712</strain>
    </source>
</reference>
<dbReference type="PaxDb" id="55529-EKX36665"/>
<evidence type="ECO:0000256" key="1">
    <source>
        <dbReference type="SAM" id="Coils"/>
    </source>
</evidence>
<feature type="coiled-coil region" evidence="1">
    <location>
        <begin position="114"/>
        <end position="141"/>
    </location>
</feature>
<evidence type="ECO:0000313" key="4">
    <source>
        <dbReference type="Proteomes" id="UP000011087"/>
    </source>
</evidence>
<keyword evidence="4" id="KW-1185">Reference proteome</keyword>
<gene>
    <name evidence="2" type="ORF">GUITHDRAFT_145617</name>
</gene>
<evidence type="ECO:0000313" key="2">
    <source>
        <dbReference type="EMBL" id="EKX36665.1"/>
    </source>
</evidence>
<name>L1ILJ2_GUITC</name>
<dbReference type="RefSeq" id="XP_005823645.1">
    <property type="nucleotide sequence ID" value="XM_005823588.1"/>
</dbReference>
<dbReference type="GeneID" id="17293370"/>
<reference evidence="3" key="3">
    <citation type="submission" date="2016-03" db="UniProtKB">
        <authorList>
            <consortium name="EnsemblProtists"/>
        </authorList>
    </citation>
    <scope>IDENTIFICATION</scope>
</reference>
<organism evidence="2">
    <name type="scientific">Guillardia theta (strain CCMP2712)</name>
    <name type="common">Cryptophyte</name>
    <dbReference type="NCBI Taxonomy" id="905079"/>
    <lineage>
        <taxon>Eukaryota</taxon>
        <taxon>Cryptophyceae</taxon>
        <taxon>Pyrenomonadales</taxon>
        <taxon>Geminigeraceae</taxon>
        <taxon>Guillardia</taxon>
    </lineage>
</organism>
<dbReference type="HOGENOM" id="CLU_1800133_0_0_1"/>
<accession>L1ILJ2</accession>
<protein>
    <submittedName>
        <fullName evidence="2 3">Uncharacterized protein</fullName>
    </submittedName>
</protein>
<reference evidence="4" key="2">
    <citation type="submission" date="2012-11" db="EMBL/GenBank/DDBJ databases">
        <authorList>
            <person name="Kuo A."/>
            <person name="Curtis B.A."/>
            <person name="Tanifuji G."/>
            <person name="Burki F."/>
            <person name="Gruber A."/>
            <person name="Irimia M."/>
            <person name="Maruyama S."/>
            <person name="Arias M.C."/>
            <person name="Ball S.G."/>
            <person name="Gile G.H."/>
            <person name="Hirakawa Y."/>
            <person name="Hopkins J.F."/>
            <person name="Rensing S.A."/>
            <person name="Schmutz J."/>
            <person name="Symeonidi A."/>
            <person name="Elias M."/>
            <person name="Eveleigh R.J."/>
            <person name="Herman E.K."/>
            <person name="Klute M.J."/>
            <person name="Nakayama T."/>
            <person name="Obornik M."/>
            <person name="Reyes-Prieto A."/>
            <person name="Armbrust E.V."/>
            <person name="Aves S.J."/>
            <person name="Beiko R.G."/>
            <person name="Coutinho P."/>
            <person name="Dacks J.B."/>
            <person name="Durnford D.G."/>
            <person name="Fast N.M."/>
            <person name="Green B.R."/>
            <person name="Grisdale C."/>
            <person name="Hempe F."/>
            <person name="Henrissat B."/>
            <person name="Hoppner M.P."/>
            <person name="Ishida K.-I."/>
            <person name="Kim E."/>
            <person name="Koreny L."/>
            <person name="Kroth P.G."/>
            <person name="Liu Y."/>
            <person name="Malik S.-B."/>
            <person name="Maier U.G."/>
            <person name="McRose D."/>
            <person name="Mock T."/>
            <person name="Neilson J.A."/>
            <person name="Onodera N.T."/>
            <person name="Poole A.M."/>
            <person name="Pritham E.J."/>
            <person name="Richards T.A."/>
            <person name="Rocap G."/>
            <person name="Roy S.W."/>
            <person name="Sarai C."/>
            <person name="Schaack S."/>
            <person name="Shirato S."/>
            <person name="Slamovits C.H."/>
            <person name="Spencer D.F."/>
            <person name="Suzuki S."/>
            <person name="Worden A.Z."/>
            <person name="Zauner S."/>
            <person name="Barry K."/>
            <person name="Bell C."/>
            <person name="Bharti A.K."/>
            <person name="Crow J.A."/>
            <person name="Grimwood J."/>
            <person name="Kramer R."/>
            <person name="Lindquist E."/>
            <person name="Lucas S."/>
            <person name="Salamov A."/>
            <person name="McFadden G.I."/>
            <person name="Lane C.E."/>
            <person name="Keeling P.J."/>
            <person name="Gray M.W."/>
            <person name="Grigoriev I.V."/>
            <person name="Archibald J.M."/>
        </authorList>
    </citation>
    <scope>NUCLEOTIDE SEQUENCE</scope>
    <source>
        <strain evidence="4">CCMP2712</strain>
    </source>
</reference>